<keyword evidence="3" id="KW-1185">Reference proteome</keyword>
<evidence type="ECO:0000313" key="3">
    <source>
        <dbReference type="Proteomes" id="UP000648187"/>
    </source>
</evidence>
<sequence length="233" mass="26433">MNRHQAGDRCGAKSSSLKKEAPAGTLAPAAAGAAPEAWFSSRWARVALTSYSTYHVASILDLNLDNTIQFTNLENHENDTHDEKVNIFAAVILDFNLDSTIEFTTLENHETDPMMKKLIFFAAAILDLNLTSTIEFATLENHETHDGKKEYHTVNKEKENMLALKLLSSLERIMFRAKTFFLSVTKIFRKVRARSGRRLVKQQQSPCHGTVQRGIYSDEAKASCWMWMRELHV</sequence>
<feature type="region of interest" description="Disordered" evidence="1">
    <location>
        <begin position="1"/>
        <end position="21"/>
    </location>
</feature>
<dbReference type="EMBL" id="JACKWZ010000048">
    <property type="protein sequence ID" value="KAF9418966.1"/>
    <property type="molecule type" value="Genomic_DNA"/>
</dbReference>
<organism evidence="2 3">
    <name type="scientific">Spodoptera exigua</name>
    <name type="common">Beet armyworm</name>
    <name type="synonym">Noctua fulgens</name>
    <dbReference type="NCBI Taxonomy" id="7107"/>
    <lineage>
        <taxon>Eukaryota</taxon>
        <taxon>Metazoa</taxon>
        <taxon>Ecdysozoa</taxon>
        <taxon>Arthropoda</taxon>
        <taxon>Hexapoda</taxon>
        <taxon>Insecta</taxon>
        <taxon>Pterygota</taxon>
        <taxon>Neoptera</taxon>
        <taxon>Endopterygota</taxon>
        <taxon>Lepidoptera</taxon>
        <taxon>Glossata</taxon>
        <taxon>Ditrysia</taxon>
        <taxon>Noctuoidea</taxon>
        <taxon>Noctuidae</taxon>
        <taxon>Amphipyrinae</taxon>
        <taxon>Spodoptera</taxon>
    </lineage>
</organism>
<reference evidence="2" key="1">
    <citation type="submission" date="2020-08" db="EMBL/GenBank/DDBJ databases">
        <title>Spodoptera exigua strain:BAW_Kor-Di-RS1 Genome sequencing and assembly.</title>
        <authorList>
            <person name="Kim J."/>
            <person name="Nam H.Y."/>
            <person name="Kwon M."/>
            <person name="Choi J.H."/>
            <person name="Cho S.R."/>
            <person name="Kim G.-H."/>
        </authorList>
    </citation>
    <scope>NUCLEOTIDE SEQUENCE</scope>
    <source>
        <strain evidence="2">BAW_Kor-Di-RS1</strain>
        <tissue evidence="2">Whole-body</tissue>
    </source>
</reference>
<evidence type="ECO:0000313" key="2">
    <source>
        <dbReference type="EMBL" id="KAF9418966.1"/>
    </source>
</evidence>
<evidence type="ECO:0000256" key="1">
    <source>
        <dbReference type="SAM" id="MobiDB-lite"/>
    </source>
</evidence>
<accession>A0A835GJ96</accession>
<gene>
    <name evidence="2" type="ORF">HW555_004293</name>
</gene>
<comment type="caution">
    <text evidence="2">The sequence shown here is derived from an EMBL/GenBank/DDBJ whole genome shotgun (WGS) entry which is preliminary data.</text>
</comment>
<protein>
    <submittedName>
        <fullName evidence="2">Uncharacterized protein</fullName>
    </submittedName>
</protein>
<name>A0A835GJ96_SPOEX</name>
<dbReference type="AlphaFoldDB" id="A0A835GJ96"/>
<dbReference type="Proteomes" id="UP000648187">
    <property type="component" value="Unassembled WGS sequence"/>
</dbReference>
<proteinExistence type="predicted"/>